<evidence type="ECO:0000256" key="1">
    <source>
        <dbReference type="SAM" id="MobiDB-lite"/>
    </source>
</evidence>
<dbReference type="EMBL" id="CM000126">
    <property type="protein sequence ID" value="EEC71715.1"/>
    <property type="molecule type" value="Genomic_DNA"/>
</dbReference>
<dbReference type="OMA" id="KWHATME"/>
<feature type="region of interest" description="Disordered" evidence="1">
    <location>
        <begin position="1"/>
        <end position="65"/>
    </location>
</feature>
<dbReference type="PANTHER" id="PTHR45224">
    <property type="entry name" value="OS01G0527900 PROTEIN-RELATED"/>
    <property type="match status" value="1"/>
</dbReference>
<protein>
    <recommendedName>
        <fullName evidence="4">No apical meristem-associated C-terminal domain-containing protein</fullName>
    </recommendedName>
</protein>
<evidence type="ECO:0000313" key="2">
    <source>
        <dbReference type="EMBL" id="EEC71715.1"/>
    </source>
</evidence>
<feature type="compositionally biased region" description="Low complexity" evidence="1">
    <location>
        <begin position="35"/>
        <end position="48"/>
    </location>
</feature>
<dbReference type="AlphaFoldDB" id="B8ABC5"/>
<sequence length="348" mass="38441">MSCRSKRQVAPWLPPSSSPPPPPSGSATASGCFDATSSAFSQASTAMAPPLGGQPGWWNGSLPHTNSFDPASSDCGMDIHPPGGFLSMLQTGQQPLVPPHVLFPATWPPMPPMAPATNSGTTHARSRSKAKPVINLDDGDDVRTAKRLTWASDEDLRLVSAWLYHSNDPINGNGKKNESYWGDVVELYNSTTPINRKREVLHDEPKWHAVLEELEKPHKRSLDDGSDTLSQKDIGEKERPMGRNEAKKQRNGKGKGKGKDDDDSLHEDMKKYMDVQAAASKRHEEFLGTQHRISDAKVEVARLRREAVLTESYQKLMSMDTSQMTNEMKAEHVMGLKMLREKLLGDII</sequence>
<gene>
    <name evidence="2" type="ORF">OsI_04236</name>
</gene>
<proteinExistence type="predicted"/>
<dbReference type="Proteomes" id="UP000007015">
    <property type="component" value="Chromosome 1"/>
</dbReference>
<keyword evidence="3" id="KW-1185">Reference proteome</keyword>
<dbReference type="STRING" id="39946.B8ABC5"/>
<dbReference type="HOGENOM" id="CLU_037597_2_1_1"/>
<name>B8ABC5_ORYSI</name>
<feature type="compositionally biased region" description="Pro residues" evidence="1">
    <location>
        <begin position="12"/>
        <end position="24"/>
    </location>
</feature>
<feature type="region of interest" description="Disordered" evidence="1">
    <location>
        <begin position="218"/>
        <end position="265"/>
    </location>
</feature>
<accession>B8ABC5</accession>
<dbReference type="PROSITE" id="PS51257">
    <property type="entry name" value="PROKAR_LIPOPROTEIN"/>
    <property type="match status" value="1"/>
</dbReference>
<evidence type="ECO:0008006" key="4">
    <source>
        <dbReference type="Google" id="ProtNLM"/>
    </source>
</evidence>
<dbReference type="PANTHER" id="PTHR45224:SF15">
    <property type="entry name" value="OS10G0563100 PROTEIN"/>
    <property type="match status" value="1"/>
</dbReference>
<reference evidence="2 3" key="1">
    <citation type="journal article" date="2005" name="PLoS Biol.">
        <title>The genomes of Oryza sativa: a history of duplications.</title>
        <authorList>
            <person name="Yu J."/>
            <person name="Wang J."/>
            <person name="Lin W."/>
            <person name="Li S."/>
            <person name="Li H."/>
            <person name="Zhou J."/>
            <person name="Ni P."/>
            <person name="Dong W."/>
            <person name="Hu S."/>
            <person name="Zeng C."/>
            <person name="Zhang J."/>
            <person name="Zhang Y."/>
            <person name="Li R."/>
            <person name="Xu Z."/>
            <person name="Li S."/>
            <person name="Li X."/>
            <person name="Zheng H."/>
            <person name="Cong L."/>
            <person name="Lin L."/>
            <person name="Yin J."/>
            <person name="Geng J."/>
            <person name="Li G."/>
            <person name="Shi J."/>
            <person name="Liu J."/>
            <person name="Lv H."/>
            <person name="Li J."/>
            <person name="Wang J."/>
            <person name="Deng Y."/>
            <person name="Ran L."/>
            <person name="Shi X."/>
            <person name="Wang X."/>
            <person name="Wu Q."/>
            <person name="Li C."/>
            <person name="Ren X."/>
            <person name="Wang J."/>
            <person name="Wang X."/>
            <person name="Li D."/>
            <person name="Liu D."/>
            <person name="Zhang X."/>
            <person name="Ji Z."/>
            <person name="Zhao W."/>
            <person name="Sun Y."/>
            <person name="Zhang Z."/>
            <person name="Bao J."/>
            <person name="Han Y."/>
            <person name="Dong L."/>
            <person name="Ji J."/>
            <person name="Chen P."/>
            <person name="Wu S."/>
            <person name="Liu J."/>
            <person name="Xiao Y."/>
            <person name="Bu D."/>
            <person name="Tan J."/>
            <person name="Yang L."/>
            <person name="Ye C."/>
            <person name="Zhang J."/>
            <person name="Xu J."/>
            <person name="Zhou Y."/>
            <person name="Yu Y."/>
            <person name="Zhang B."/>
            <person name="Zhuang S."/>
            <person name="Wei H."/>
            <person name="Liu B."/>
            <person name="Lei M."/>
            <person name="Yu H."/>
            <person name="Li Y."/>
            <person name="Xu H."/>
            <person name="Wei S."/>
            <person name="He X."/>
            <person name="Fang L."/>
            <person name="Zhang Z."/>
            <person name="Zhang Y."/>
            <person name="Huang X."/>
            <person name="Su Z."/>
            <person name="Tong W."/>
            <person name="Li J."/>
            <person name="Tong Z."/>
            <person name="Li S."/>
            <person name="Ye J."/>
            <person name="Wang L."/>
            <person name="Fang L."/>
            <person name="Lei T."/>
            <person name="Chen C."/>
            <person name="Chen H."/>
            <person name="Xu Z."/>
            <person name="Li H."/>
            <person name="Huang H."/>
            <person name="Zhang F."/>
            <person name="Xu H."/>
            <person name="Li N."/>
            <person name="Zhao C."/>
            <person name="Li S."/>
            <person name="Dong L."/>
            <person name="Huang Y."/>
            <person name="Li L."/>
            <person name="Xi Y."/>
            <person name="Qi Q."/>
            <person name="Li W."/>
            <person name="Zhang B."/>
            <person name="Hu W."/>
            <person name="Zhang Y."/>
            <person name="Tian X."/>
            <person name="Jiao Y."/>
            <person name="Liang X."/>
            <person name="Jin J."/>
            <person name="Gao L."/>
            <person name="Zheng W."/>
            <person name="Hao B."/>
            <person name="Liu S."/>
            <person name="Wang W."/>
            <person name="Yuan L."/>
            <person name="Cao M."/>
            <person name="McDermott J."/>
            <person name="Samudrala R."/>
            <person name="Wang J."/>
            <person name="Wong G.K."/>
            <person name="Yang H."/>
        </authorList>
    </citation>
    <scope>NUCLEOTIDE SEQUENCE [LARGE SCALE GENOMIC DNA]</scope>
    <source>
        <strain evidence="3">cv. 93-11</strain>
    </source>
</reference>
<organism evidence="2 3">
    <name type="scientific">Oryza sativa subsp. indica</name>
    <name type="common">Rice</name>
    <dbReference type="NCBI Taxonomy" id="39946"/>
    <lineage>
        <taxon>Eukaryota</taxon>
        <taxon>Viridiplantae</taxon>
        <taxon>Streptophyta</taxon>
        <taxon>Embryophyta</taxon>
        <taxon>Tracheophyta</taxon>
        <taxon>Spermatophyta</taxon>
        <taxon>Magnoliopsida</taxon>
        <taxon>Liliopsida</taxon>
        <taxon>Poales</taxon>
        <taxon>Poaceae</taxon>
        <taxon>BOP clade</taxon>
        <taxon>Oryzoideae</taxon>
        <taxon>Oryzeae</taxon>
        <taxon>Oryzinae</taxon>
        <taxon>Oryza</taxon>
        <taxon>Oryza sativa</taxon>
    </lineage>
</organism>
<dbReference type="Gramene" id="BGIOSGA000584-TA">
    <property type="protein sequence ID" value="BGIOSGA000584-PA"/>
    <property type="gene ID" value="BGIOSGA000584"/>
</dbReference>
<feature type="compositionally biased region" description="Basic and acidic residues" evidence="1">
    <location>
        <begin position="233"/>
        <end position="248"/>
    </location>
</feature>
<feature type="region of interest" description="Disordered" evidence="1">
    <location>
        <begin position="116"/>
        <end position="135"/>
    </location>
</feature>
<evidence type="ECO:0000313" key="3">
    <source>
        <dbReference type="Proteomes" id="UP000007015"/>
    </source>
</evidence>